<evidence type="ECO:0000256" key="1">
    <source>
        <dbReference type="ARBA" id="ARBA00022630"/>
    </source>
</evidence>
<dbReference type="InterPro" id="IPR036661">
    <property type="entry name" value="Luciferase-like_sf"/>
</dbReference>
<dbReference type="RefSeq" id="WP_128219313.1">
    <property type="nucleotide sequence ID" value="NZ_CP034929.1"/>
</dbReference>
<proteinExistence type="inferred from homology"/>
<keyword evidence="1" id="KW-0285">Flavoprotein</keyword>
<dbReference type="EMBL" id="JBHSQI010000002">
    <property type="protein sequence ID" value="MFC6153087.1"/>
    <property type="molecule type" value="Genomic_DNA"/>
</dbReference>
<evidence type="ECO:0000256" key="3">
    <source>
        <dbReference type="ARBA" id="ARBA00023002"/>
    </source>
</evidence>
<dbReference type="Proteomes" id="UP001596098">
    <property type="component" value="Unassembled WGS sequence"/>
</dbReference>
<dbReference type="InterPro" id="IPR016215">
    <property type="entry name" value="NTA_MOA"/>
</dbReference>
<keyword evidence="3 7" id="KW-0560">Oxidoreductase</keyword>
<evidence type="ECO:0000256" key="4">
    <source>
        <dbReference type="ARBA" id="ARBA00023033"/>
    </source>
</evidence>
<dbReference type="InterPro" id="IPR051260">
    <property type="entry name" value="Diverse_substr_monoxygenases"/>
</dbReference>
<dbReference type="Gene3D" id="3.20.20.30">
    <property type="entry name" value="Luciferase-like domain"/>
    <property type="match status" value="1"/>
</dbReference>
<name>A0ABW1QVW7_9ACTN</name>
<gene>
    <name evidence="7" type="ORF">ACFPWU_05350</name>
</gene>
<dbReference type="EC" id="1.-.-.-" evidence="7"/>
<evidence type="ECO:0000256" key="2">
    <source>
        <dbReference type="ARBA" id="ARBA00022643"/>
    </source>
</evidence>
<dbReference type="SUPFAM" id="SSF51679">
    <property type="entry name" value="Bacterial luciferase-like"/>
    <property type="match status" value="1"/>
</dbReference>
<dbReference type="PANTHER" id="PTHR30011">
    <property type="entry name" value="ALKANESULFONATE MONOOXYGENASE-RELATED"/>
    <property type="match status" value="1"/>
</dbReference>
<evidence type="ECO:0000313" key="8">
    <source>
        <dbReference type="Proteomes" id="UP001596098"/>
    </source>
</evidence>
<sequence length="436" mass="46788">MSRRLVLNAFFAGSGHHPAAWRVLGHASGDLDAAWYQELARTAERGKLQSIFFADGPAHQASQFGPTHGVPEPRILLTTIAAATSNIGLIATSSTTYNHPYTLAREFASLDTVSGGRAAWNVVTTGHEAAAANYGGALPTHAERYAIADEFLRVTLGLWASWDEDPRREGGIRPIDHVGEHFSVTGPLTLGRSPQGHPVVVQAGSSEAGIALAGKYAEAVFTATPTIEQGREYYAKLKAAVAEAGRNPEHTKVLPGLMPFVAETEEEARALKATYDAAIDFDAGLVALGHFFGGVDLSGHDLDAPVPFDALPTAEESDGIKSRIEILRRIADEGNLSLRGLVEVIANGRGHLNFVGSYVQVADFIEEWFTTGAADGFNLLIPAYPVLLEDFIDNVVPILQERGLFHTEYEGTTLRENYGLPIPTSEGTLKELARLG</sequence>
<dbReference type="NCBIfam" id="TIGR03860">
    <property type="entry name" value="FMN_nitrolo"/>
    <property type="match status" value="1"/>
</dbReference>
<dbReference type="PIRSF" id="PIRSF000337">
    <property type="entry name" value="NTA_MOA"/>
    <property type="match status" value="1"/>
</dbReference>
<dbReference type="PANTHER" id="PTHR30011:SF16">
    <property type="entry name" value="C2H2 FINGER DOMAIN TRANSCRIPTION FACTOR (EUROFUNG)-RELATED"/>
    <property type="match status" value="1"/>
</dbReference>
<keyword evidence="4" id="KW-0503">Monooxygenase</keyword>
<keyword evidence="2" id="KW-0288">FMN</keyword>
<dbReference type="Pfam" id="PF00296">
    <property type="entry name" value="Bac_luciferase"/>
    <property type="match status" value="1"/>
</dbReference>
<comment type="similarity">
    <text evidence="5">Belongs to the NtaA/SnaA/DszA monooxygenase family.</text>
</comment>
<dbReference type="CDD" id="cd01095">
    <property type="entry name" value="Nitrilotriacetate_monoxgenase"/>
    <property type="match status" value="1"/>
</dbReference>
<organism evidence="7 8">
    <name type="scientific">Nocardioides yefusunii</name>
    <dbReference type="NCBI Taxonomy" id="2500546"/>
    <lineage>
        <taxon>Bacteria</taxon>
        <taxon>Bacillati</taxon>
        <taxon>Actinomycetota</taxon>
        <taxon>Actinomycetes</taxon>
        <taxon>Propionibacteriales</taxon>
        <taxon>Nocardioidaceae</taxon>
        <taxon>Nocardioides</taxon>
    </lineage>
</organism>
<evidence type="ECO:0000313" key="7">
    <source>
        <dbReference type="EMBL" id="MFC6153087.1"/>
    </source>
</evidence>
<comment type="caution">
    <text evidence="7">The sequence shown here is derived from an EMBL/GenBank/DDBJ whole genome shotgun (WGS) entry which is preliminary data.</text>
</comment>
<dbReference type="GO" id="GO:0016491">
    <property type="term" value="F:oxidoreductase activity"/>
    <property type="evidence" value="ECO:0007669"/>
    <property type="project" value="UniProtKB-KW"/>
</dbReference>
<keyword evidence="8" id="KW-1185">Reference proteome</keyword>
<evidence type="ECO:0000259" key="6">
    <source>
        <dbReference type="Pfam" id="PF00296"/>
    </source>
</evidence>
<evidence type="ECO:0000256" key="5">
    <source>
        <dbReference type="ARBA" id="ARBA00033748"/>
    </source>
</evidence>
<protein>
    <submittedName>
        <fullName evidence="7">LLM class flavin-dependent oxidoreductase</fullName>
        <ecNumber evidence="7">1.-.-.-</ecNumber>
    </submittedName>
</protein>
<reference evidence="8" key="1">
    <citation type="journal article" date="2019" name="Int. J. Syst. Evol. Microbiol.">
        <title>The Global Catalogue of Microorganisms (GCM) 10K type strain sequencing project: providing services to taxonomists for standard genome sequencing and annotation.</title>
        <authorList>
            <consortium name="The Broad Institute Genomics Platform"/>
            <consortium name="The Broad Institute Genome Sequencing Center for Infectious Disease"/>
            <person name="Wu L."/>
            <person name="Ma J."/>
        </authorList>
    </citation>
    <scope>NUCLEOTIDE SEQUENCE [LARGE SCALE GENOMIC DNA]</scope>
    <source>
        <strain evidence="8">DFY28</strain>
    </source>
</reference>
<feature type="domain" description="Luciferase-like" evidence="6">
    <location>
        <begin position="36"/>
        <end position="272"/>
    </location>
</feature>
<accession>A0ABW1QVW7</accession>
<dbReference type="InterPro" id="IPR011251">
    <property type="entry name" value="Luciferase-like_dom"/>
</dbReference>